<dbReference type="Gene3D" id="3.10.180.10">
    <property type="entry name" value="2,3-Dihydroxybiphenyl 1,2-Dioxygenase, domain 1"/>
    <property type="match status" value="1"/>
</dbReference>
<name>A0AAN6ZQL5_9PEZI</name>
<dbReference type="InterPro" id="IPR058998">
    <property type="entry name" value="YycE-like_N"/>
</dbReference>
<dbReference type="Proteomes" id="UP001302676">
    <property type="component" value="Unassembled WGS sequence"/>
</dbReference>
<dbReference type="Pfam" id="PF22659">
    <property type="entry name" value="YycE-like_C"/>
    <property type="match status" value="1"/>
</dbReference>
<dbReference type="PROSITE" id="PS51819">
    <property type="entry name" value="VOC"/>
    <property type="match status" value="1"/>
</dbReference>
<accession>A0AAN6ZQL5</accession>
<dbReference type="SUPFAM" id="SSF54593">
    <property type="entry name" value="Glyoxalase/Bleomycin resistance protein/Dihydroxybiphenyl dioxygenase"/>
    <property type="match status" value="1"/>
</dbReference>
<dbReference type="InterPro" id="IPR037523">
    <property type="entry name" value="VOC_core"/>
</dbReference>
<dbReference type="GeneID" id="87816019"/>
<dbReference type="RefSeq" id="XP_062640603.1">
    <property type="nucleotide sequence ID" value="XM_062779406.1"/>
</dbReference>
<gene>
    <name evidence="2" type="ORF">C8A04DRAFT_25036</name>
</gene>
<dbReference type="CDD" id="cd06587">
    <property type="entry name" value="VOC"/>
    <property type="match status" value="1"/>
</dbReference>
<feature type="domain" description="VOC" evidence="1">
    <location>
        <begin position="4"/>
        <end position="131"/>
    </location>
</feature>
<sequence length="140" mass="15404">MSLATAHIRIARPTNNLSSLTHFYQTGLGFTPLGAFQDHAGFSGIVLGHPTLAAYQLEFTHHQTGAPVGRAPTQDNLLVFYLPDGEEFARATRRMEEEAGLEPVKSYNPYWDGVGRTYEDPDGWRVVLANMKAPFVGGRA</sequence>
<dbReference type="EMBL" id="MU853557">
    <property type="protein sequence ID" value="KAK4147232.1"/>
    <property type="molecule type" value="Genomic_DNA"/>
</dbReference>
<dbReference type="InterPro" id="IPR029068">
    <property type="entry name" value="Glyas_Bleomycin-R_OHBP_Dase"/>
</dbReference>
<evidence type="ECO:0000259" key="1">
    <source>
        <dbReference type="PROSITE" id="PS51819"/>
    </source>
</evidence>
<reference evidence="2" key="1">
    <citation type="journal article" date="2023" name="Mol. Phylogenet. Evol.">
        <title>Genome-scale phylogeny and comparative genomics of the fungal order Sordariales.</title>
        <authorList>
            <person name="Hensen N."/>
            <person name="Bonometti L."/>
            <person name="Westerberg I."/>
            <person name="Brannstrom I.O."/>
            <person name="Guillou S."/>
            <person name="Cros-Aarteil S."/>
            <person name="Calhoun S."/>
            <person name="Haridas S."/>
            <person name="Kuo A."/>
            <person name="Mondo S."/>
            <person name="Pangilinan J."/>
            <person name="Riley R."/>
            <person name="LaButti K."/>
            <person name="Andreopoulos B."/>
            <person name="Lipzen A."/>
            <person name="Chen C."/>
            <person name="Yan M."/>
            <person name="Daum C."/>
            <person name="Ng V."/>
            <person name="Clum A."/>
            <person name="Steindorff A."/>
            <person name="Ohm R.A."/>
            <person name="Martin F."/>
            <person name="Silar P."/>
            <person name="Natvig D.O."/>
            <person name="Lalanne C."/>
            <person name="Gautier V."/>
            <person name="Ament-Velasquez S.L."/>
            <person name="Kruys A."/>
            <person name="Hutchinson M.I."/>
            <person name="Powell A.J."/>
            <person name="Barry K."/>
            <person name="Miller A.N."/>
            <person name="Grigoriev I.V."/>
            <person name="Debuchy R."/>
            <person name="Gladieux P."/>
            <person name="Hiltunen Thoren M."/>
            <person name="Johannesson H."/>
        </authorList>
    </citation>
    <scope>NUCLEOTIDE SEQUENCE</scope>
    <source>
        <strain evidence="2">CBS 141.50</strain>
    </source>
</reference>
<evidence type="ECO:0000313" key="3">
    <source>
        <dbReference type="Proteomes" id="UP001302676"/>
    </source>
</evidence>
<protein>
    <recommendedName>
        <fullName evidence="1">VOC domain-containing protein</fullName>
    </recommendedName>
</protein>
<reference evidence="2" key="2">
    <citation type="submission" date="2023-05" db="EMBL/GenBank/DDBJ databases">
        <authorList>
            <consortium name="Lawrence Berkeley National Laboratory"/>
            <person name="Steindorff A."/>
            <person name="Hensen N."/>
            <person name="Bonometti L."/>
            <person name="Westerberg I."/>
            <person name="Brannstrom I.O."/>
            <person name="Guillou S."/>
            <person name="Cros-Aarteil S."/>
            <person name="Calhoun S."/>
            <person name="Haridas S."/>
            <person name="Kuo A."/>
            <person name="Mondo S."/>
            <person name="Pangilinan J."/>
            <person name="Riley R."/>
            <person name="Labutti K."/>
            <person name="Andreopoulos B."/>
            <person name="Lipzen A."/>
            <person name="Chen C."/>
            <person name="Yanf M."/>
            <person name="Daum C."/>
            <person name="Ng V."/>
            <person name="Clum A."/>
            <person name="Ohm R."/>
            <person name="Martin F."/>
            <person name="Silar P."/>
            <person name="Natvig D."/>
            <person name="Lalanne C."/>
            <person name="Gautier V."/>
            <person name="Ament-Velasquez S.L."/>
            <person name="Kruys A."/>
            <person name="Hutchinson M.I."/>
            <person name="Powell A.J."/>
            <person name="Barry K."/>
            <person name="Miller A.N."/>
            <person name="Grigoriev I.V."/>
            <person name="Debuchy R."/>
            <person name="Gladieux P."/>
            <person name="Thoren M.H."/>
            <person name="Johannesson H."/>
        </authorList>
    </citation>
    <scope>NUCLEOTIDE SEQUENCE</scope>
    <source>
        <strain evidence="2">CBS 141.50</strain>
    </source>
</reference>
<evidence type="ECO:0000313" key="2">
    <source>
        <dbReference type="EMBL" id="KAK4147232.1"/>
    </source>
</evidence>
<dbReference type="InterPro" id="IPR058997">
    <property type="entry name" value="YycE-like_C"/>
</dbReference>
<organism evidence="2 3">
    <name type="scientific">Dichotomopilus funicola</name>
    <dbReference type="NCBI Taxonomy" id="1934379"/>
    <lineage>
        <taxon>Eukaryota</taxon>
        <taxon>Fungi</taxon>
        <taxon>Dikarya</taxon>
        <taxon>Ascomycota</taxon>
        <taxon>Pezizomycotina</taxon>
        <taxon>Sordariomycetes</taxon>
        <taxon>Sordariomycetidae</taxon>
        <taxon>Sordariales</taxon>
        <taxon>Chaetomiaceae</taxon>
        <taxon>Dichotomopilus</taxon>
    </lineage>
</organism>
<proteinExistence type="predicted"/>
<keyword evidence="3" id="KW-1185">Reference proteome</keyword>
<comment type="caution">
    <text evidence="2">The sequence shown here is derived from an EMBL/GenBank/DDBJ whole genome shotgun (WGS) entry which is preliminary data.</text>
</comment>
<dbReference type="AlphaFoldDB" id="A0AAN6ZQL5"/>
<dbReference type="Pfam" id="PF22658">
    <property type="entry name" value="YycE-like_N"/>
    <property type="match status" value="1"/>
</dbReference>